<keyword evidence="1" id="KW-0479">Metal-binding</keyword>
<keyword evidence="2" id="KW-0863">Zinc-finger</keyword>
<protein>
    <recommendedName>
        <fullName evidence="10">Nuclear receptor domain-containing protein</fullName>
    </recommendedName>
</protein>
<evidence type="ECO:0000256" key="7">
    <source>
        <dbReference type="ARBA" id="ARBA00023170"/>
    </source>
</evidence>
<dbReference type="PROSITE" id="PS51030">
    <property type="entry name" value="NUCLEAR_REC_DBD_2"/>
    <property type="match status" value="1"/>
</dbReference>
<dbReference type="SMART" id="SM00399">
    <property type="entry name" value="ZnF_C4"/>
    <property type="match status" value="1"/>
</dbReference>
<proteinExistence type="predicted"/>
<feature type="compositionally biased region" description="Low complexity" evidence="9">
    <location>
        <begin position="7"/>
        <end position="17"/>
    </location>
</feature>
<gene>
    <name evidence="11" type="primary">Cnig_chr_V.g21375</name>
    <name evidence="11" type="ORF">B9Z55_021375</name>
</gene>
<keyword evidence="5" id="KW-0238">DNA-binding</keyword>
<dbReference type="SUPFAM" id="SSF57716">
    <property type="entry name" value="Glucocorticoid receptor-like (DNA-binding domain)"/>
    <property type="match status" value="1"/>
</dbReference>
<dbReference type="Proteomes" id="UP000230233">
    <property type="component" value="Chromosome V"/>
</dbReference>
<organism evidence="11 12">
    <name type="scientific">Caenorhabditis nigoni</name>
    <dbReference type="NCBI Taxonomy" id="1611254"/>
    <lineage>
        <taxon>Eukaryota</taxon>
        <taxon>Metazoa</taxon>
        <taxon>Ecdysozoa</taxon>
        <taxon>Nematoda</taxon>
        <taxon>Chromadorea</taxon>
        <taxon>Rhabditida</taxon>
        <taxon>Rhabditina</taxon>
        <taxon>Rhabditomorpha</taxon>
        <taxon>Rhabditoidea</taxon>
        <taxon>Rhabditidae</taxon>
        <taxon>Peloderinae</taxon>
        <taxon>Caenorhabditis</taxon>
    </lineage>
</organism>
<evidence type="ECO:0000256" key="1">
    <source>
        <dbReference type="ARBA" id="ARBA00022723"/>
    </source>
</evidence>
<evidence type="ECO:0000259" key="10">
    <source>
        <dbReference type="PROSITE" id="PS51030"/>
    </source>
</evidence>
<evidence type="ECO:0000256" key="2">
    <source>
        <dbReference type="ARBA" id="ARBA00022771"/>
    </source>
</evidence>
<evidence type="ECO:0000256" key="8">
    <source>
        <dbReference type="ARBA" id="ARBA00023242"/>
    </source>
</evidence>
<evidence type="ECO:0000256" key="9">
    <source>
        <dbReference type="SAM" id="MobiDB-lite"/>
    </source>
</evidence>
<dbReference type="EMBL" id="PDUG01000005">
    <property type="protein sequence ID" value="PIC29977.1"/>
    <property type="molecule type" value="Genomic_DNA"/>
</dbReference>
<evidence type="ECO:0000256" key="5">
    <source>
        <dbReference type="ARBA" id="ARBA00023125"/>
    </source>
</evidence>
<dbReference type="Gene3D" id="3.30.50.10">
    <property type="entry name" value="Erythroid Transcription Factor GATA-1, subunit A"/>
    <property type="match status" value="1"/>
</dbReference>
<keyword evidence="4" id="KW-0805">Transcription regulation</keyword>
<evidence type="ECO:0000256" key="6">
    <source>
        <dbReference type="ARBA" id="ARBA00023163"/>
    </source>
</evidence>
<dbReference type="InterPro" id="IPR051152">
    <property type="entry name" value="C.elegans_Orphan_NR"/>
</dbReference>
<dbReference type="STRING" id="1611254.A0A2G5TRP0"/>
<reference evidence="12" key="1">
    <citation type="submission" date="2017-10" db="EMBL/GenBank/DDBJ databases">
        <title>Rapid genome shrinkage in a self-fertile nematode reveals novel sperm competition proteins.</title>
        <authorList>
            <person name="Yin D."/>
            <person name="Schwarz E.M."/>
            <person name="Thomas C.G."/>
            <person name="Felde R.L."/>
            <person name="Korf I.F."/>
            <person name="Cutter A.D."/>
            <person name="Schartner C.M."/>
            <person name="Ralston E.J."/>
            <person name="Meyer B.J."/>
            <person name="Haag E.S."/>
        </authorList>
    </citation>
    <scope>NUCLEOTIDE SEQUENCE [LARGE SCALE GENOMIC DNA]</scope>
    <source>
        <strain evidence="12">JU1422</strain>
    </source>
</reference>
<sequence length="78" mass="8410">MSTETFSSSSSISSPSTSDPPSPPLIAKCLICGMPSRGNHFGVLSCRACAAFFRTQCFQTIVRSEERIQVSTEKCGKM</sequence>
<evidence type="ECO:0000256" key="3">
    <source>
        <dbReference type="ARBA" id="ARBA00022833"/>
    </source>
</evidence>
<keyword evidence="8" id="KW-0539">Nucleus</keyword>
<keyword evidence="7" id="KW-0675">Receptor</keyword>
<keyword evidence="6" id="KW-0804">Transcription</keyword>
<evidence type="ECO:0000313" key="11">
    <source>
        <dbReference type="EMBL" id="PIC29977.1"/>
    </source>
</evidence>
<evidence type="ECO:0000256" key="4">
    <source>
        <dbReference type="ARBA" id="ARBA00023015"/>
    </source>
</evidence>
<dbReference type="Pfam" id="PF00105">
    <property type="entry name" value="zf-C4"/>
    <property type="match status" value="1"/>
</dbReference>
<dbReference type="PANTHER" id="PTHR45680">
    <property type="entry name" value="NUCLEAR HORMONE RECEPTOR FAMILY"/>
    <property type="match status" value="1"/>
</dbReference>
<comment type="caution">
    <text evidence="11">The sequence shown here is derived from an EMBL/GenBank/DDBJ whole genome shotgun (WGS) entry which is preliminary data.</text>
</comment>
<dbReference type="GO" id="GO:0043565">
    <property type="term" value="F:sequence-specific DNA binding"/>
    <property type="evidence" value="ECO:0007669"/>
    <property type="project" value="InterPro"/>
</dbReference>
<dbReference type="GO" id="GO:0008270">
    <property type="term" value="F:zinc ion binding"/>
    <property type="evidence" value="ECO:0007669"/>
    <property type="project" value="UniProtKB-KW"/>
</dbReference>
<dbReference type="OrthoDB" id="10018779at2759"/>
<evidence type="ECO:0000313" key="12">
    <source>
        <dbReference type="Proteomes" id="UP000230233"/>
    </source>
</evidence>
<keyword evidence="12" id="KW-1185">Reference proteome</keyword>
<dbReference type="GO" id="GO:0003700">
    <property type="term" value="F:DNA-binding transcription factor activity"/>
    <property type="evidence" value="ECO:0007669"/>
    <property type="project" value="InterPro"/>
</dbReference>
<dbReference type="AlphaFoldDB" id="A0A2G5TRP0"/>
<dbReference type="PANTHER" id="PTHR45680:SF11">
    <property type="entry name" value="NUCLEAR HORMONE RECEPTOR FAMILY"/>
    <property type="match status" value="1"/>
</dbReference>
<dbReference type="InterPro" id="IPR013088">
    <property type="entry name" value="Znf_NHR/GATA"/>
</dbReference>
<feature type="domain" description="Nuclear receptor" evidence="10">
    <location>
        <begin position="26"/>
        <end position="78"/>
    </location>
</feature>
<accession>A0A2G5TRP0</accession>
<feature type="region of interest" description="Disordered" evidence="9">
    <location>
        <begin position="1"/>
        <end position="22"/>
    </location>
</feature>
<dbReference type="PRINTS" id="PR00047">
    <property type="entry name" value="STROIDFINGER"/>
</dbReference>
<name>A0A2G5TRP0_9PELO</name>
<dbReference type="InterPro" id="IPR001628">
    <property type="entry name" value="Znf_hrmn_rcpt"/>
</dbReference>
<keyword evidence="3" id="KW-0862">Zinc</keyword>